<proteinExistence type="predicted"/>
<organism evidence="5">
    <name type="scientific">gut metagenome</name>
    <dbReference type="NCBI Taxonomy" id="749906"/>
    <lineage>
        <taxon>unclassified sequences</taxon>
        <taxon>metagenomes</taxon>
        <taxon>organismal metagenomes</taxon>
    </lineage>
</organism>
<evidence type="ECO:0000259" key="4">
    <source>
        <dbReference type="SMART" id="SM00062"/>
    </source>
</evidence>
<dbReference type="PANTHER" id="PTHR35936:SF32">
    <property type="entry name" value="MEMBRANE-BOUND LYTIC MUREIN TRANSGLYCOSYLASE F"/>
    <property type="match status" value="1"/>
</dbReference>
<keyword evidence="2" id="KW-0732">Signal</keyword>
<sequence length="464" mass="53021">MKHIIPFFCIYLVLLFVSGCRNKHSDSQGATSTFRDLPQIKDSGELVVLTLYSSTTYFNYRGQEMGIQYELCQQLAQSLGLQLKIQIARNPKDLIEKLKAGEGDLIAYHLPVTRKHKGEILYCGEEAVTHQVLVQRSGGKTKPLKEVTELIGKEIYVKPGKFYNRLINLNEELGGGIQIHLIKNDSITMEDLIRQVAQKKIDYTVAENDIARLNKTYYPNLNINLSVSFDQRVSWAVRKECVELAQAINKWSKKNTSSPQYTASMKRYFEQSKSIPHSPILSVREGRISHYDHLFKKYASEIGWDWRLMASLAYTESNFDTAAVSWAGAKGLMQLMPATARAMGVPAGKEQNAEESIKAATRYIAATGKSFSQIPSEERIHFILASYNSGIGHVFDAMALAEKYGKNKYVWRNNVEKFILLKSNEQYFTDPVCKNGYFRGIETYNFVRDITDRYEHYKKLIKRH</sequence>
<evidence type="ECO:0000256" key="1">
    <source>
        <dbReference type="ARBA" id="ARBA00004339"/>
    </source>
</evidence>
<reference evidence="5" key="1">
    <citation type="journal article" date="2012" name="PLoS ONE">
        <title>Gene sets for utilization of primary and secondary nutrition supplies in the distal gut of endangered iberian lynx.</title>
        <authorList>
            <person name="Alcaide M."/>
            <person name="Messina E."/>
            <person name="Richter M."/>
            <person name="Bargiela R."/>
            <person name="Peplies J."/>
            <person name="Huws S.A."/>
            <person name="Newbold C.J."/>
            <person name="Golyshin P.N."/>
            <person name="Simon M.A."/>
            <person name="Lopez G."/>
            <person name="Yakimov M.M."/>
            <person name="Ferrer M."/>
        </authorList>
    </citation>
    <scope>NUCLEOTIDE SEQUENCE</scope>
</reference>
<dbReference type="SUPFAM" id="SSF53955">
    <property type="entry name" value="Lysozyme-like"/>
    <property type="match status" value="1"/>
</dbReference>
<protein>
    <submittedName>
        <fullName evidence="5">Transglycosylase SLT domain protein</fullName>
    </submittedName>
</protein>
<dbReference type="PANTHER" id="PTHR35936">
    <property type="entry name" value="MEMBRANE-BOUND LYTIC MUREIN TRANSGLYCOSYLASE F"/>
    <property type="match status" value="1"/>
</dbReference>
<dbReference type="GO" id="GO:0009279">
    <property type="term" value="C:cell outer membrane"/>
    <property type="evidence" value="ECO:0007669"/>
    <property type="project" value="UniProtKB-SubCell"/>
</dbReference>
<dbReference type="InterPro" id="IPR023346">
    <property type="entry name" value="Lysozyme-like_dom_sf"/>
</dbReference>
<dbReference type="CDD" id="cd13403">
    <property type="entry name" value="MLTF-like"/>
    <property type="match status" value="1"/>
</dbReference>
<comment type="caution">
    <text evidence="5">The sequence shown here is derived from an EMBL/GenBank/DDBJ whole genome shotgun (WGS) entry which is preliminary data.</text>
</comment>
<evidence type="ECO:0000256" key="3">
    <source>
        <dbReference type="ARBA" id="ARBA00023237"/>
    </source>
</evidence>
<dbReference type="CDD" id="cd01009">
    <property type="entry name" value="PBP2_YfhD_N"/>
    <property type="match status" value="1"/>
</dbReference>
<keyword evidence="3" id="KW-0472">Membrane</keyword>
<name>J9H136_9ZZZZ</name>
<dbReference type="AlphaFoldDB" id="J9H136"/>
<comment type="subcellular location">
    <subcellularLocation>
        <location evidence="1">Cell outer membrane</location>
        <topology evidence="1">Peripheral membrane protein</topology>
    </subcellularLocation>
</comment>
<accession>J9H136</accession>
<dbReference type="Gene3D" id="3.40.190.10">
    <property type="entry name" value="Periplasmic binding protein-like II"/>
    <property type="match status" value="2"/>
</dbReference>
<dbReference type="InterPro" id="IPR008258">
    <property type="entry name" value="Transglycosylase_SLT_dom_1"/>
</dbReference>
<dbReference type="EMBL" id="AMCI01000984">
    <property type="protein sequence ID" value="EJX07070.1"/>
    <property type="molecule type" value="Genomic_DNA"/>
</dbReference>
<gene>
    <name evidence="5" type="ORF">EVA_04824</name>
</gene>
<dbReference type="PROSITE" id="PS51257">
    <property type="entry name" value="PROKAR_LIPOPROTEIN"/>
    <property type="match status" value="1"/>
</dbReference>
<dbReference type="SMART" id="SM00062">
    <property type="entry name" value="PBPb"/>
    <property type="match status" value="1"/>
</dbReference>
<evidence type="ECO:0000256" key="2">
    <source>
        <dbReference type="ARBA" id="ARBA00022729"/>
    </source>
</evidence>
<dbReference type="Pfam" id="PF00497">
    <property type="entry name" value="SBP_bac_3"/>
    <property type="match status" value="1"/>
</dbReference>
<dbReference type="SUPFAM" id="SSF53850">
    <property type="entry name" value="Periplasmic binding protein-like II"/>
    <property type="match status" value="1"/>
</dbReference>
<evidence type="ECO:0000313" key="5">
    <source>
        <dbReference type="EMBL" id="EJX07070.1"/>
    </source>
</evidence>
<keyword evidence="3" id="KW-0998">Cell outer membrane</keyword>
<dbReference type="InterPro" id="IPR001638">
    <property type="entry name" value="Solute-binding_3/MltF_N"/>
</dbReference>
<dbReference type="Gene3D" id="1.10.530.10">
    <property type="match status" value="1"/>
</dbReference>
<dbReference type="Pfam" id="PF01464">
    <property type="entry name" value="SLT"/>
    <property type="match status" value="1"/>
</dbReference>
<feature type="domain" description="Solute-binding protein family 3/N-terminal" evidence="4">
    <location>
        <begin position="48"/>
        <end position="272"/>
    </location>
</feature>